<dbReference type="Gene3D" id="3.90.1720.10">
    <property type="entry name" value="endopeptidase domain like (from Nostoc punctiforme)"/>
    <property type="match status" value="1"/>
</dbReference>
<dbReference type="PATRIC" id="fig|200452.3.peg.715"/>
<dbReference type="InterPro" id="IPR038765">
    <property type="entry name" value="Papain-like_cys_pep_sf"/>
</dbReference>
<evidence type="ECO:0000313" key="4">
    <source>
        <dbReference type="Proteomes" id="UP000183042"/>
    </source>
</evidence>
<reference evidence="2 4" key="2">
    <citation type="submission" date="2016-10" db="EMBL/GenBank/DDBJ databases">
        <authorList>
            <person name="Varghese N."/>
            <person name="Submissions S."/>
        </authorList>
    </citation>
    <scope>NUCLEOTIDE SEQUENCE [LARGE SCALE GENOMIC DNA]</scope>
    <source>
        <strain evidence="2 4">DSM 14939</strain>
    </source>
</reference>
<organism evidence="1 3">
    <name type="scientific">Pseudomonas congelans</name>
    <dbReference type="NCBI Taxonomy" id="200452"/>
    <lineage>
        <taxon>Bacteria</taxon>
        <taxon>Pseudomonadati</taxon>
        <taxon>Pseudomonadota</taxon>
        <taxon>Gammaproteobacteria</taxon>
        <taxon>Pseudomonadales</taxon>
        <taxon>Pseudomonadaceae</taxon>
        <taxon>Pseudomonas</taxon>
    </lineage>
</organism>
<reference evidence="1 3" key="1">
    <citation type="submission" date="2015-09" db="EMBL/GenBank/DDBJ databases">
        <title>Genome announcement of multiple Pseudomonas syringae strains.</title>
        <authorList>
            <person name="Thakur S."/>
            <person name="Wang P.W."/>
            <person name="Gong Y."/>
            <person name="Weir B.S."/>
            <person name="Guttman D.S."/>
        </authorList>
    </citation>
    <scope>NUCLEOTIDE SEQUENCE [LARGE SCALE GENOMIC DNA]</scope>
    <source>
        <strain evidence="1 3">ICMP19117</strain>
    </source>
</reference>
<accession>A0A0N8R2E4</accession>
<keyword evidence="4" id="KW-1185">Reference proteome</keyword>
<dbReference type="SUPFAM" id="SSF54001">
    <property type="entry name" value="Cysteine proteinases"/>
    <property type="match status" value="1"/>
</dbReference>
<name>A0A0N8R2E4_9PSED</name>
<proteinExistence type="predicted"/>
<sequence length="337" mass="38384">MLKIDKTKLKKGDIILSTSTHLQSKAIKYFTRSDISHAMIYVANSSVMDSTLEGVQARNIDKMFYDDSCAIYAYRLKEEIPQDRMQNIINYVRGENGAPYTLSGALNAVILPNAKGNGKQYCSRLISRAYAMEGIMFTKNADACTPAQIQKSSLVHLIENATLPVTTEDIKALERQGDTTIVFRAITSKLMVELRKIDPTIRVVNDINNALIKSPELDLRFSSALHTSGYLDFWKTDPTRFPWRYSPEKMIALYKNSNTETKPRILSYCNETLQHDADGDFKHWSTHMHTYQELEINTNLKTFSLLKTLYINLSNGHQNRINSAVALINLYSNKDYE</sequence>
<dbReference type="Pfam" id="PF05708">
    <property type="entry name" value="Peptidase_C92"/>
    <property type="match status" value="1"/>
</dbReference>
<dbReference type="Proteomes" id="UP000050411">
    <property type="component" value="Unassembled WGS sequence"/>
</dbReference>
<dbReference type="AlphaFoldDB" id="A0A0N8R2E4"/>
<evidence type="ECO:0000313" key="1">
    <source>
        <dbReference type="EMBL" id="KPW86558.1"/>
    </source>
</evidence>
<evidence type="ECO:0000313" key="3">
    <source>
        <dbReference type="Proteomes" id="UP000050411"/>
    </source>
</evidence>
<protein>
    <submittedName>
        <fullName evidence="2">Permuted papain-like amidase enzyme, YaeF/YiiX, C92 family</fullName>
    </submittedName>
</protein>
<gene>
    <name evidence="1" type="ORF">ALO92_00579</name>
    <name evidence="2" type="ORF">SAMN05216596_101539</name>
</gene>
<dbReference type="Proteomes" id="UP000183042">
    <property type="component" value="Unassembled WGS sequence"/>
</dbReference>
<comment type="caution">
    <text evidence="1">The sequence shown here is derived from an EMBL/GenBank/DDBJ whole genome shotgun (WGS) entry which is preliminary data.</text>
</comment>
<dbReference type="GeneID" id="65073794"/>
<dbReference type="InterPro" id="IPR024453">
    <property type="entry name" value="Peptidase_C92"/>
</dbReference>
<dbReference type="RefSeq" id="WP_054992892.1">
    <property type="nucleotide sequence ID" value="NZ_FNJH01000001.1"/>
</dbReference>
<dbReference type="EMBL" id="LJQB01000025">
    <property type="protein sequence ID" value="KPW86558.1"/>
    <property type="molecule type" value="Genomic_DNA"/>
</dbReference>
<dbReference type="EMBL" id="FNJH01000001">
    <property type="protein sequence ID" value="SDO48812.1"/>
    <property type="molecule type" value="Genomic_DNA"/>
</dbReference>
<evidence type="ECO:0000313" key="2">
    <source>
        <dbReference type="EMBL" id="SDO48812.1"/>
    </source>
</evidence>